<dbReference type="GO" id="GO:0005524">
    <property type="term" value="F:ATP binding"/>
    <property type="evidence" value="ECO:0007669"/>
    <property type="project" value="UniProtKB-KW"/>
</dbReference>
<dbReference type="InterPro" id="IPR050763">
    <property type="entry name" value="ABC_transporter_ATP-binding"/>
</dbReference>
<evidence type="ECO:0000259" key="5">
    <source>
        <dbReference type="PROSITE" id="PS50893"/>
    </source>
</evidence>
<dbReference type="EMBL" id="PFNL01000093">
    <property type="protein sequence ID" value="PIZ46536.1"/>
    <property type="molecule type" value="Genomic_DNA"/>
</dbReference>
<evidence type="ECO:0000313" key="6">
    <source>
        <dbReference type="EMBL" id="PIZ46536.1"/>
    </source>
</evidence>
<protein>
    <submittedName>
        <fullName evidence="6">ABC transporter ATP-binding protein</fullName>
    </submittedName>
</protein>
<feature type="domain" description="ABC transporter" evidence="5">
    <location>
        <begin position="29"/>
        <end position="270"/>
    </location>
</feature>
<dbReference type="InterPro" id="IPR017871">
    <property type="entry name" value="ABC_transporter-like_CS"/>
</dbReference>
<dbReference type="Proteomes" id="UP000228920">
    <property type="component" value="Unassembled WGS sequence"/>
</dbReference>
<sequence>MCPGLYFCKCHLGVLLLRYRTIKVVSHIISVDHLVKRYHKADRNAVDDVSFFVEEGEFFALLGPNGAGKTTAISILTTTLSKTSGDVSIVGLDLDKDTARIRQQLGIIFQNPSVDDNLTAEENVRFHAFLYNLYPFRPTYAMMPDEYKKRISELSEILGIGDELFNPIKTFSGGMKRKLEIVRSLMHKPKVLFLDEPTSGLDPISRANLWSYLKQVRENEHTTIFLTTHYLEEAEEADRLCIINQGRVIALGSPKEIKGELSKSSVVFSSNHLDALQNELLQKQISFNTVGQDLIANIEHDNIAHVIQSIATPLTKLEMHNATLDDAYLRIIGDSLEKQEQTT</sequence>
<keyword evidence="2" id="KW-0813">Transport</keyword>
<dbReference type="Gene3D" id="3.40.50.300">
    <property type="entry name" value="P-loop containing nucleotide triphosphate hydrolases"/>
    <property type="match status" value="1"/>
</dbReference>
<evidence type="ECO:0000256" key="1">
    <source>
        <dbReference type="ARBA" id="ARBA00005417"/>
    </source>
</evidence>
<reference evidence="7" key="1">
    <citation type="submission" date="2017-09" db="EMBL/GenBank/DDBJ databases">
        <title>Depth-based differentiation of microbial function through sediment-hosted aquifers and enrichment of novel symbionts in the deep terrestrial subsurface.</title>
        <authorList>
            <person name="Probst A.J."/>
            <person name="Ladd B."/>
            <person name="Jarett J.K."/>
            <person name="Geller-Mcgrath D.E."/>
            <person name="Sieber C.M.K."/>
            <person name="Emerson J.B."/>
            <person name="Anantharaman K."/>
            <person name="Thomas B.C."/>
            <person name="Malmstrom R."/>
            <person name="Stieglmeier M."/>
            <person name="Klingl A."/>
            <person name="Woyke T."/>
            <person name="Ryan C.M."/>
            <person name="Banfield J.F."/>
        </authorList>
    </citation>
    <scope>NUCLEOTIDE SEQUENCE [LARGE SCALE GENOMIC DNA]</scope>
</reference>
<name>A0A2M7TJ87_UNCKA</name>
<comment type="similarity">
    <text evidence="1">Belongs to the ABC transporter superfamily.</text>
</comment>
<evidence type="ECO:0000313" key="7">
    <source>
        <dbReference type="Proteomes" id="UP000228920"/>
    </source>
</evidence>
<evidence type="ECO:0000256" key="2">
    <source>
        <dbReference type="ARBA" id="ARBA00022448"/>
    </source>
</evidence>
<dbReference type="SUPFAM" id="SSF52540">
    <property type="entry name" value="P-loop containing nucleoside triphosphate hydrolases"/>
    <property type="match status" value="1"/>
</dbReference>
<dbReference type="PANTHER" id="PTHR42711">
    <property type="entry name" value="ABC TRANSPORTER ATP-BINDING PROTEIN"/>
    <property type="match status" value="1"/>
</dbReference>
<proteinExistence type="inferred from homology"/>
<evidence type="ECO:0000256" key="4">
    <source>
        <dbReference type="ARBA" id="ARBA00022840"/>
    </source>
</evidence>
<keyword evidence="4 6" id="KW-0067">ATP-binding</keyword>
<dbReference type="PROSITE" id="PS50893">
    <property type="entry name" value="ABC_TRANSPORTER_2"/>
    <property type="match status" value="1"/>
</dbReference>
<evidence type="ECO:0000256" key="3">
    <source>
        <dbReference type="ARBA" id="ARBA00022741"/>
    </source>
</evidence>
<dbReference type="SMART" id="SM00382">
    <property type="entry name" value="AAA"/>
    <property type="match status" value="1"/>
</dbReference>
<dbReference type="GO" id="GO:0016887">
    <property type="term" value="F:ATP hydrolysis activity"/>
    <property type="evidence" value="ECO:0007669"/>
    <property type="project" value="InterPro"/>
</dbReference>
<dbReference type="Pfam" id="PF00005">
    <property type="entry name" value="ABC_tran"/>
    <property type="match status" value="1"/>
</dbReference>
<comment type="caution">
    <text evidence="6">The sequence shown here is derived from an EMBL/GenBank/DDBJ whole genome shotgun (WGS) entry which is preliminary data.</text>
</comment>
<dbReference type="InterPro" id="IPR003593">
    <property type="entry name" value="AAA+_ATPase"/>
</dbReference>
<dbReference type="InterPro" id="IPR003439">
    <property type="entry name" value="ABC_transporter-like_ATP-bd"/>
</dbReference>
<dbReference type="PROSITE" id="PS00211">
    <property type="entry name" value="ABC_TRANSPORTER_1"/>
    <property type="match status" value="1"/>
</dbReference>
<accession>A0A2M7TJ87</accession>
<keyword evidence="3" id="KW-0547">Nucleotide-binding</keyword>
<dbReference type="PANTHER" id="PTHR42711:SF5">
    <property type="entry name" value="ABC TRANSPORTER ATP-BINDING PROTEIN NATA"/>
    <property type="match status" value="1"/>
</dbReference>
<organism evidence="6 7">
    <name type="scientific">candidate division WWE3 bacterium CG_4_10_14_0_2_um_filter_41_14</name>
    <dbReference type="NCBI Taxonomy" id="1975072"/>
    <lineage>
        <taxon>Bacteria</taxon>
        <taxon>Katanobacteria</taxon>
    </lineage>
</organism>
<gene>
    <name evidence="6" type="ORF">COY32_03125</name>
</gene>
<dbReference type="AlphaFoldDB" id="A0A2M7TJ87"/>
<dbReference type="InterPro" id="IPR027417">
    <property type="entry name" value="P-loop_NTPase"/>
</dbReference>